<keyword evidence="5 6" id="KW-0472">Membrane</keyword>
<gene>
    <name evidence="8" type="primary">ccsA</name>
    <name evidence="8" type="ORF">H8744_14860</name>
</gene>
<dbReference type="InterPro" id="IPR045062">
    <property type="entry name" value="Cyt_c_biogenesis_CcsA/CcmC"/>
</dbReference>
<dbReference type="GO" id="GO:0017004">
    <property type="term" value="P:cytochrome complex assembly"/>
    <property type="evidence" value="ECO:0007669"/>
    <property type="project" value="UniProtKB-KW"/>
</dbReference>
<feature type="transmembrane region" description="Helical" evidence="6">
    <location>
        <begin position="131"/>
        <end position="153"/>
    </location>
</feature>
<evidence type="ECO:0000256" key="5">
    <source>
        <dbReference type="ARBA" id="ARBA00023136"/>
    </source>
</evidence>
<feature type="transmembrane region" description="Helical" evidence="6">
    <location>
        <begin position="6"/>
        <end position="26"/>
    </location>
</feature>
<dbReference type="Proteomes" id="UP000651085">
    <property type="component" value="Unassembled WGS sequence"/>
</dbReference>
<keyword evidence="9" id="KW-1185">Reference proteome</keyword>
<evidence type="ECO:0000256" key="1">
    <source>
        <dbReference type="ARBA" id="ARBA00004141"/>
    </source>
</evidence>
<keyword evidence="2 6" id="KW-0812">Transmembrane</keyword>
<protein>
    <submittedName>
        <fullName evidence="8">Cytochrome c biogenesis protein CcsA</fullName>
    </submittedName>
</protein>
<proteinExistence type="predicted"/>
<dbReference type="InterPro" id="IPR002541">
    <property type="entry name" value="Cyt_c_assembly"/>
</dbReference>
<dbReference type="PANTHER" id="PTHR30071:SF1">
    <property type="entry name" value="CYTOCHROME B_B6 PROTEIN-RELATED"/>
    <property type="match status" value="1"/>
</dbReference>
<sequence>MITWNNFHLFAIVSIVLWLIGATFALRSSKRSRAAIGLTSAGVLVLGVFIVGLWMFLQRPPLRTMGETRLWYSFFMGIAGLLTYIRWKYRWILSFSTLLSTVFVIINLLKPEIHDQSLMPALQSAWFIPHVTVYMFSYSVLGCAFIIAICGLLRHREEYLVTADNLVYAGVAFLTIGMLLGSLWAKEAWGNYWSWDPKETWAVITWMGYLLYMHLRLQQKTKNKLLYIILIFSFLTLQMCWYGVNYLPSAQQSVHLYNRSN</sequence>
<dbReference type="GO" id="GO:0020037">
    <property type="term" value="F:heme binding"/>
    <property type="evidence" value="ECO:0007669"/>
    <property type="project" value="InterPro"/>
</dbReference>
<keyword evidence="4 6" id="KW-1133">Transmembrane helix</keyword>
<feature type="transmembrane region" description="Helical" evidence="6">
    <location>
        <begin position="165"/>
        <end position="185"/>
    </location>
</feature>
<organism evidence="8 9">
    <name type="scientific">Jilunia laotingensis</name>
    <dbReference type="NCBI Taxonomy" id="2763675"/>
    <lineage>
        <taxon>Bacteria</taxon>
        <taxon>Pseudomonadati</taxon>
        <taxon>Bacteroidota</taxon>
        <taxon>Bacteroidia</taxon>
        <taxon>Bacteroidales</taxon>
        <taxon>Bacteroidaceae</taxon>
        <taxon>Jilunia</taxon>
    </lineage>
</organism>
<feature type="transmembrane region" description="Helical" evidence="6">
    <location>
        <begin position="69"/>
        <end position="85"/>
    </location>
</feature>
<dbReference type="AlphaFoldDB" id="A0A926IS92"/>
<evidence type="ECO:0000259" key="7">
    <source>
        <dbReference type="Pfam" id="PF01578"/>
    </source>
</evidence>
<name>A0A926IS92_9BACT</name>
<evidence type="ECO:0000313" key="8">
    <source>
        <dbReference type="EMBL" id="MBC8594493.1"/>
    </source>
</evidence>
<comment type="caution">
    <text evidence="8">The sequence shown here is derived from an EMBL/GenBank/DDBJ whole genome shotgun (WGS) entry which is preliminary data.</text>
</comment>
<evidence type="ECO:0000256" key="6">
    <source>
        <dbReference type="SAM" id="Phobius"/>
    </source>
</evidence>
<feature type="transmembrane region" description="Helical" evidence="6">
    <location>
        <begin position="38"/>
        <end position="57"/>
    </location>
</feature>
<dbReference type="RefSeq" id="WP_262435584.1">
    <property type="nucleotide sequence ID" value="NZ_JACRTF010000001.1"/>
</dbReference>
<accession>A0A926IS92</accession>
<evidence type="ECO:0000256" key="4">
    <source>
        <dbReference type="ARBA" id="ARBA00022989"/>
    </source>
</evidence>
<dbReference type="GO" id="GO:0005886">
    <property type="term" value="C:plasma membrane"/>
    <property type="evidence" value="ECO:0007669"/>
    <property type="project" value="TreeGrafter"/>
</dbReference>
<dbReference type="EMBL" id="JACRTF010000001">
    <property type="protein sequence ID" value="MBC8594493.1"/>
    <property type="molecule type" value="Genomic_DNA"/>
</dbReference>
<keyword evidence="3" id="KW-0201">Cytochrome c-type biogenesis</keyword>
<comment type="subcellular location">
    <subcellularLocation>
        <location evidence="1">Membrane</location>
        <topology evidence="1">Multi-pass membrane protein</topology>
    </subcellularLocation>
</comment>
<reference evidence="8" key="1">
    <citation type="submission" date="2020-08" db="EMBL/GenBank/DDBJ databases">
        <title>Genome public.</title>
        <authorList>
            <person name="Liu C."/>
            <person name="Sun Q."/>
        </authorList>
    </citation>
    <scope>NUCLEOTIDE SEQUENCE</scope>
    <source>
        <strain evidence="8">N12</strain>
    </source>
</reference>
<dbReference type="Pfam" id="PF01578">
    <property type="entry name" value="Cytochrom_C_asm"/>
    <property type="match status" value="1"/>
</dbReference>
<dbReference type="PANTHER" id="PTHR30071">
    <property type="entry name" value="HEME EXPORTER PROTEIN C"/>
    <property type="match status" value="1"/>
</dbReference>
<evidence type="ECO:0000313" key="9">
    <source>
        <dbReference type="Proteomes" id="UP000651085"/>
    </source>
</evidence>
<feature type="transmembrane region" description="Helical" evidence="6">
    <location>
        <begin position="92"/>
        <end position="111"/>
    </location>
</feature>
<evidence type="ECO:0000256" key="3">
    <source>
        <dbReference type="ARBA" id="ARBA00022748"/>
    </source>
</evidence>
<feature type="transmembrane region" description="Helical" evidence="6">
    <location>
        <begin position="225"/>
        <end position="244"/>
    </location>
</feature>
<evidence type="ECO:0000256" key="2">
    <source>
        <dbReference type="ARBA" id="ARBA00022692"/>
    </source>
</evidence>
<feature type="domain" description="Cytochrome c assembly protein" evidence="7">
    <location>
        <begin position="72"/>
        <end position="247"/>
    </location>
</feature>
<feature type="transmembrane region" description="Helical" evidence="6">
    <location>
        <begin position="200"/>
        <end position="218"/>
    </location>
</feature>